<dbReference type="EMBL" id="JANIBJ010000026">
    <property type="protein sequence ID" value="MCQ8105200.1"/>
    <property type="molecule type" value="Genomic_DNA"/>
</dbReference>
<dbReference type="InterPro" id="IPR007313">
    <property type="entry name" value="FxsA"/>
</dbReference>
<dbReference type="Pfam" id="PF04186">
    <property type="entry name" value="FxsA"/>
    <property type="match status" value="1"/>
</dbReference>
<dbReference type="Proteomes" id="UP001524499">
    <property type="component" value="Unassembled WGS sequence"/>
</dbReference>
<sequence>MKAMRILFLFFLLVPFVEIYLLLQVGGIIGALPTVFLVVFTAGLGAWLLRRQGFATWQRFQANLAQGAIPAYEMIEGPILLVGGALLLTPGFFTDALGFACLIPDLRRKFAQYVIENHLLVTGAGGNFRQSGGPEADVIEGEYRKQDSD</sequence>
<dbReference type="RefSeq" id="WP_256603111.1">
    <property type="nucleotide sequence ID" value="NZ_JANIBJ010000026.1"/>
</dbReference>
<comment type="caution">
    <text evidence="2">The sequence shown here is derived from an EMBL/GenBank/DDBJ whole genome shotgun (WGS) entry which is preliminary data.</text>
</comment>
<protein>
    <submittedName>
        <fullName evidence="2">FxsA family protein</fullName>
    </submittedName>
</protein>
<dbReference type="PANTHER" id="PTHR35335">
    <property type="entry name" value="UPF0716 PROTEIN FXSA"/>
    <property type="match status" value="1"/>
</dbReference>
<proteinExistence type="predicted"/>
<evidence type="ECO:0000256" key="1">
    <source>
        <dbReference type="SAM" id="Phobius"/>
    </source>
</evidence>
<name>A0ABT1TIB5_9GAMM</name>
<accession>A0ABT1TIB5</accession>
<gene>
    <name evidence="2" type="ORF">NP590_13880</name>
</gene>
<keyword evidence="1" id="KW-0472">Membrane</keyword>
<organism evidence="2 3">
    <name type="scientific">Methylomonas subterranea</name>
    <dbReference type="NCBI Taxonomy" id="2952225"/>
    <lineage>
        <taxon>Bacteria</taxon>
        <taxon>Pseudomonadati</taxon>
        <taxon>Pseudomonadota</taxon>
        <taxon>Gammaproteobacteria</taxon>
        <taxon>Methylococcales</taxon>
        <taxon>Methylococcaceae</taxon>
        <taxon>Methylomonas</taxon>
    </lineage>
</organism>
<dbReference type="NCBIfam" id="NF008528">
    <property type="entry name" value="PRK11463.1-2"/>
    <property type="match status" value="1"/>
</dbReference>
<dbReference type="PANTHER" id="PTHR35335:SF1">
    <property type="entry name" value="UPF0716 PROTEIN FXSA"/>
    <property type="match status" value="1"/>
</dbReference>
<evidence type="ECO:0000313" key="2">
    <source>
        <dbReference type="EMBL" id="MCQ8105200.1"/>
    </source>
</evidence>
<keyword evidence="1" id="KW-0812">Transmembrane</keyword>
<keyword evidence="1" id="KW-1133">Transmembrane helix</keyword>
<feature type="transmembrane region" description="Helical" evidence="1">
    <location>
        <begin position="29"/>
        <end position="49"/>
    </location>
</feature>
<keyword evidence="3" id="KW-1185">Reference proteome</keyword>
<reference evidence="2 3" key="1">
    <citation type="submission" date="2022-07" db="EMBL/GenBank/DDBJ databases">
        <title>Methylomonas rivi sp. nov., Methylomonas rosea sp. nov., Methylomonas aureus sp. nov. and Methylomonas subterranea sp. nov., four novel methanotrophs isolated from a freshwater creek and the deep terrestrial subsurface.</title>
        <authorList>
            <person name="Abin C."/>
            <person name="Sankaranarayanan K."/>
            <person name="Garner C."/>
            <person name="Sindelar R."/>
            <person name="Kotary K."/>
            <person name="Garner R."/>
            <person name="Barclay S."/>
            <person name="Lawson P."/>
            <person name="Krumholz L."/>
        </authorList>
    </citation>
    <scope>NUCLEOTIDE SEQUENCE [LARGE SCALE GENOMIC DNA]</scope>
    <source>
        <strain evidence="2 3">SURF-2</strain>
    </source>
</reference>
<evidence type="ECO:0000313" key="3">
    <source>
        <dbReference type="Proteomes" id="UP001524499"/>
    </source>
</evidence>